<dbReference type="InterPro" id="IPR021247">
    <property type="entry name" value="DUF2785"/>
</dbReference>
<name>A0ABV5AKD7_9BACL</name>
<gene>
    <name evidence="1" type="ORF">KKP3000_001928</name>
</gene>
<dbReference type="RefSeq" id="WP_275473423.1">
    <property type="nucleotide sequence ID" value="NZ_CP162940.1"/>
</dbReference>
<proteinExistence type="predicted"/>
<dbReference type="Pfam" id="PF10978">
    <property type="entry name" value="DUF2785"/>
    <property type="match status" value="1"/>
</dbReference>
<reference evidence="1 2" key="1">
    <citation type="journal article" date="2024" name="Int. J. Mol. Sci.">
        <title>Exploration of Alicyclobacillus spp. Genome in Search of Antibiotic Resistance.</title>
        <authorList>
            <person name="Bucka-Kolendo J."/>
            <person name="Kiousi D.E."/>
            <person name="Dekowska A."/>
            <person name="Mikolajczuk-Szczyrba A."/>
            <person name="Karadedos D.M."/>
            <person name="Michael P."/>
            <person name="Galanis A."/>
            <person name="Sokolowska B."/>
        </authorList>
    </citation>
    <scope>NUCLEOTIDE SEQUENCE [LARGE SCALE GENOMIC DNA]</scope>
    <source>
        <strain evidence="1 2">KKP 3000</strain>
    </source>
</reference>
<evidence type="ECO:0000313" key="2">
    <source>
        <dbReference type="Proteomes" id="UP001579974"/>
    </source>
</evidence>
<accession>A0ABV5AKD7</accession>
<protein>
    <submittedName>
        <fullName evidence="1">DUF2785 domain-containing protein</fullName>
    </submittedName>
</protein>
<dbReference type="EMBL" id="JBDXSU010000027">
    <property type="protein sequence ID" value="MFB5192719.1"/>
    <property type="molecule type" value="Genomic_DNA"/>
</dbReference>
<dbReference type="Proteomes" id="UP001579974">
    <property type="component" value="Unassembled WGS sequence"/>
</dbReference>
<comment type="caution">
    <text evidence="1">The sequence shown here is derived from an EMBL/GenBank/DDBJ whole genome shotgun (WGS) entry which is preliminary data.</text>
</comment>
<sequence length="283" mass="32665">MHESLFAKNKDFLRCLVDTNFSDSTIEISNVFDLSLQLMDNLHSIDSELRDHLSYTILERIIAMQKLLDTELYRLLDLSLSEEYLLRGLGETNTDTVFTRTFSILIVAAIMQADYERRFLTAERVHRATRVVLYYASAEQDRRGFVEGKGWAHSVAHTSDALDACAQHPLTTVETQKAILVAVTELASLDTPLPYLEDDRLAFTALRLILNGQLSLQDLQSWVQTFDIEQDTSHKTTLKHSNVQHFLRSLYNLLLWEEAEHPLLPIISEQLKRLNIFYRYSML</sequence>
<organism evidence="1 2">
    <name type="scientific">Alicyclobacillus fastidiosus</name>
    <dbReference type="NCBI Taxonomy" id="392011"/>
    <lineage>
        <taxon>Bacteria</taxon>
        <taxon>Bacillati</taxon>
        <taxon>Bacillota</taxon>
        <taxon>Bacilli</taxon>
        <taxon>Bacillales</taxon>
        <taxon>Alicyclobacillaceae</taxon>
        <taxon>Alicyclobacillus</taxon>
    </lineage>
</organism>
<evidence type="ECO:0000313" key="1">
    <source>
        <dbReference type="EMBL" id="MFB5192719.1"/>
    </source>
</evidence>
<keyword evidence="2" id="KW-1185">Reference proteome</keyword>